<dbReference type="AlphaFoldDB" id="A0ABD0ZCH8"/>
<reference evidence="2 3" key="1">
    <citation type="submission" date="2024-04" db="EMBL/GenBank/DDBJ databases">
        <title>Genome assembly C_amara_ONT_v2.</title>
        <authorList>
            <person name="Yant L."/>
            <person name="Moore C."/>
            <person name="Slenker M."/>
        </authorList>
    </citation>
    <scope>NUCLEOTIDE SEQUENCE [LARGE SCALE GENOMIC DNA]</scope>
    <source>
        <tissue evidence="2">Leaf</tissue>
    </source>
</reference>
<evidence type="ECO:0000313" key="2">
    <source>
        <dbReference type="EMBL" id="KAL1188879.1"/>
    </source>
</evidence>
<keyword evidence="3" id="KW-1185">Reference proteome</keyword>
<evidence type="ECO:0000313" key="3">
    <source>
        <dbReference type="Proteomes" id="UP001558713"/>
    </source>
</evidence>
<sequence>MVQHQCHFSERQRLRLTLVKEKKNVKYKGGDSSLKVLPPWMIKEGMNLTGEQRGEVIQEANVDGGSGEASKLSYDKKSAIGNGDEKDLKDLKS</sequence>
<feature type="region of interest" description="Disordered" evidence="1">
    <location>
        <begin position="61"/>
        <end position="93"/>
    </location>
</feature>
<dbReference type="Proteomes" id="UP001558713">
    <property type="component" value="Unassembled WGS sequence"/>
</dbReference>
<feature type="compositionally biased region" description="Basic and acidic residues" evidence="1">
    <location>
        <begin position="73"/>
        <end position="93"/>
    </location>
</feature>
<proteinExistence type="predicted"/>
<dbReference type="EMBL" id="JBANAX010000911">
    <property type="protein sequence ID" value="KAL1188879.1"/>
    <property type="molecule type" value="Genomic_DNA"/>
</dbReference>
<evidence type="ECO:0000256" key="1">
    <source>
        <dbReference type="SAM" id="MobiDB-lite"/>
    </source>
</evidence>
<gene>
    <name evidence="2" type="ORF">V5N11_000995</name>
</gene>
<name>A0ABD0ZCH8_CARAN</name>
<comment type="caution">
    <text evidence="2">The sequence shown here is derived from an EMBL/GenBank/DDBJ whole genome shotgun (WGS) entry which is preliminary data.</text>
</comment>
<protein>
    <submittedName>
        <fullName evidence="2">Uncharacterized protein</fullName>
    </submittedName>
</protein>
<accession>A0ABD0ZCH8</accession>
<organism evidence="2 3">
    <name type="scientific">Cardamine amara subsp. amara</name>
    <dbReference type="NCBI Taxonomy" id="228776"/>
    <lineage>
        <taxon>Eukaryota</taxon>
        <taxon>Viridiplantae</taxon>
        <taxon>Streptophyta</taxon>
        <taxon>Embryophyta</taxon>
        <taxon>Tracheophyta</taxon>
        <taxon>Spermatophyta</taxon>
        <taxon>Magnoliopsida</taxon>
        <taxon>eudicotyledons</taxon>
        <taxon>Gunneridae</taxon>
        <taxon>Pentapetalae</taxon>
        <taxon>rosids</taxon>
        <taxon>malvids</taxon>
        <taxon>Brassicales</taxon>
        <taxon>Brassicaceae</taxon>
        <taxon>Cardamineae</taxon>
        <taxon>Cardamine</taxon>
    </lineage>
</organism>